<name>A0ABU0Q8P7_STRAH</name>
<feature type="region of interest" description="Disordered" evidence="1">
    <location>
        <begin position="215"/>
        <end position="246"/>
    </location>
</feature>
<reference evidence="2 3" key="1">
    <citation type="submission" date="2023-07" db="EMBL/GenBank/DDBJ databases">
        <title>Comparative genomics of wheat-associated soil bacteria to identify genetic determinants of phenazine resistance.</title>
        <authorList>
            <person name="Mouncey N."/>
        </authorList>
    </citation>
    <scope>NUCLEOTIDE SEQUENCE [LARGE SCALE GENOMIC DNA]</scope>
    <source>
        <strain evidence="2 3">W4I19-2</strain>
    </source>
</reference>
<evidence type="ECO:0000256" key="1">
    <source>
        <dbReference type="SAM" id="MobiDB-lite"/>
    </source>
</evidence>
<organism evidence="2 3">
    <name type="scientific">Streptomyces achromogenes</name>
    <dbReference type="NCBI Taxonomy" id="67255"/>
    <lineage>
        <taxon>Bacteria</taxon>
        <taxon>Bacillati</taxon>
        <taxon>Actinomycetota</taxon>
        <taxon>Actinomycetes</taxon>
        <taxon>Kitasatosporales</taxon>
        <taxon>Streptomycetaceae</taxon>
        <taxon>Streptomyces</taxon>
    </lineage>
</organism>
<evidence type="ECO:0000313" key="2">
    <source>
        <dbReference type="EMBL" id="MDQ0687039.1"/>
    </source>
</evidence>
<comment type="caution">
    <text evidence="2">The sequence shown here is derived from an EMBL/GenBank/DDBJ whole genome shotgun (WGS) entry which is preliminary data.</text>
</comment>
<feature type="region of interest" description="Disordered" evidence="1">
    <location>
        <begin position="151"/>
        <end position="176"/>
    </location>
</feature>
<accession>A0ABU0Q8P7</accession>
<dbReference type="Proteomes" id="UP001243364">
    <property type="component" value="Unassembled WGS sequence"/>
</dbReference>
<gene>
    <name evidence="2" type="ORF">QFZ56_006002</name>
</gene>
<keyword evidence="3" id="KW-1185">Reference proteome</keyword>
<protein>
    <submittedName>
        <fullName evidence="2">Uncharacterized protein</fullName>
    </submittedName>
</protein>
<dbReference type="EMBL" id="JAUSYA010000001">
    <property type="protein sequence ID" value="MDQ0687039.1"/>
    <property type="molecule type" value="Genomic_DNA"/>
</dbReference>
<evidence type="ECO:0000313" key="3">
    <source>
        <dbReference type="Proteomes" id="UP001243364"/>
    </source>
</evidence>
<feature type="compositionally biased region" description="Basic and acidic residues" evidence="1">
    <location>
        <begin position="216"/>
        <end position="236"/>
    </location>
</feature>
<proteinExistence type="predicted"/>
<sequence>MRGGPQTRQKHRRGHPQAGRDLRGGRARLHQLQHLLREPPADRAGPVAAFPLDGDQLGDAVEQVEALVRPLPGVRLDGQQPVGQDTLPHVPHVPHVPGDLGGLSDLRGTPAAADREQRVRHWAHVHPVRSAPGRADRRQVLRRELRAHLGRQARAGRLRTRDEPAGGGQDPRAQVQVGAEQIQDDVRAAAGRARGHHPAVPVDDGREVPGALARHLPHDVLGDRREGHRLVHREQRQPVPGAGRGQVLGDVAELRLAGREGGHAGLRQEPHERLGVRRVPTPGQTRQHQLAAGEIPAGIPQIGGHDAPHRAVQFVLAAEEPEAQRIGVQKCAQPHLVAAVLCLEIYDES</sequence>
<feature type="region of interest" description="Disordered" evidence="1">
    <location>
        <begin position="1"/>
        <end position="26"/>
    </location>
</feature>